<dbReference type="AlphaFoldDB" id="A0A6G1C4N7"/>
<reference evidence="2 3" key="1">
    <citation type="submission" date="2019-11" db="EMBL/GenBank/DDBJ databases">
        <title>Whole genome sequence of Oryza granulata.</title>
        <authorList>
            <person name="Li W."/>
        </authorList>
    </citation>
    <scope>NUCLEOTIDE SEQUENCE [LARGE SCALE GENOMIC DNA]</scope>
    <source>
        <strain evidence="3">cv. Menghai</strain>
        <tissue evidence="2">Leaf</tissue>
    </source>
</reference>
<feature type="compositionally biased region" description="Basic and acidic residues" evidence="1">
    <location>
        <begin position="69"/>
        <end position="85"/>
    </location>
</feature>
<keyword evidence="3" id="KW-1185">Reference proteome</keyword>
<sequence length="143" mass="16761">PYSTEHLPSAQLWPARRRAQDRLLRLQMPWGGGRGEEDRELQGRRRHGRPRPPFLPRLLRPGLRRLRPPRSDGGERRAGEGRDPEPEPAWLRGDRRGQGGAGGELPRRRLLRRHRCLRRPRRQLLPQQPCHRLRHAGGTLRRP</sequence>
<accession>A0A6G1C4N7</accession>
<organism evidence="2 3">
    <name type="scientific">Oryza meyeriana var. granulata</name>
    <dbReference type="NCBI Taxonomy" id="110450"/>
    <lineage>
        <taxon>Eukaryota</taxon>
        <taxon>Viridiplantae</taxon>
        <taxon>Streptophyta</taxon>
        <taxon>Embryophyta</taxon>
        <taxon>Tracheophyta</taxon>
        <taxon>Spermatophyta</taxon>
        <taxon>Magnoliopsida</taxon>
        <taxon>Liliopsida</taxon>
        <taxon>Poales</taxon>
        <taxon>Poaceae</taxon>
        <taxon>BOP clade</taxon>
        <taxon>Oryzoideae</taxon>
        <taxon>Oryzeae</taxon>
        <taxon>Oryzinae</taxon>
        <taxon>Oryza</taxon>
        <taxon>Oryza meyeriana</taxon>
    </lineage>
</organism>
<evidence type="ECO:0000313" key="2">
    <source>
        <dbReference type="EMBL" id="KAF0895116.1"/>
    </source>
</evidence>
<feature type="compositionally biased region" description="Basic residues" evidence="1">
    <location>
        <begin position="108"/>
        <end position="122"/>
    </location>
</feature>
<comment type="caution">
    <text evidence="2">The sequence shown here is derived from an EMBL/GenBank/DDBJ whole genome shotgun (WGS) entry which is preliminary data.</text>
</comment>
<evidence type="ECO:0000313" key="3">
    <source>
        <dbReference type="Proteomes" id="UP000479710"/>
    </source>
</evidence>
<name>A0A6G1C4N7_9ORYZ</name>
<evidence type="ECO:0000256" key="1">
    <source>
        <dbReference type="SAM" id="MobiDB-lite"/>
    </source>
</evidence>
<gene>
    <name evidence="2" type="ORF">E2562_006823</name>
</gene>
<feature type="non-terminal residue" evidence="2">
    <location>
        <position position="1"/>
    </location>
</feature>
<feature type="compositionally biased region" description="Basic residues" evidence="1">
    <location>
        <begin position="131"/>
        <end position="143"/>
    </location>
</feature>
<proteinExistence type="predicted"/>
<dbReference type="EMBL" id="SPHZ02000010">
    <property type="protein sequence ID" value="KAF0895116.1"/>
    <property type="molecule type" value="Genomic_DNA"/>
</dbReference>
<feature type="non-terminal residue" evidence="2">
    <location>
        <position position="143"/>
    </location>
</feature>
<protein>
    <submittedName>
        <fullName evidence="2">Uncharacterized protein</fullName>
    </submittedName>
</protein>
<feature type="compositionally biased region" description="Basic and acidic residues" evidence="1">
    <location>
        <begin position="34"/>
        <end position="43"/>
    </location>
</feature>
<feature type="region of interest" description="Disordered" evidence="1">
    <location>
        <begin position="26"/>
        <end position="143"/>
    </location>
</feature>
<dbReference type="Proteomes" id="UP000479710">
    <property type="component" value="Unassembled WGS sequence"/>
</dbReference>